<keyword evidence="4 7" id="KW-0472">Membrane</keyword>
<dbReference type="STRING" id="1283841.A0A084QYL3"/>
<comment type="subcellular location">
    <subcellularLocation>
        <location evidence="1">Membrane</location>
        <topology evidence="1">Multi-pass membrane protein</topology>
    </subcellularLocation>
</comment>
<evidence type="ECO:0000256" key="3">
    <source>
        <dbReference type="ARBA" id="ARBA00022989"/>
    </source>
</evidence>
<comment type="similarity">
    <text evidence="5">Belongs to the SAT4 family.</text>
</comment>
<dbReference type="AlphaFoldDB" id="A0A084QYL3"/>
<dbReference type="HOGENOM" id="CLU_028200_12_8_1"/>
<feature type="transmembrane region" description="Helical" evidence="7">
    <location>
        <begin position="147"/>
        <end position="168"/>
    </location>
</feature>
<evidence type="ECO:0000256" key="6">
    <source>
        <dbReference type="SAM" id="MobiDB-lite"/>
    </source>
</evidence>
<gene>
    <name evidence="9" type="ORF">S40285_05449</name>
</gene>
<proteinExistence type="inferred from homology"/>
<dbReference type="OMA" id="LIYWGIV"/>
<dbReference type="OrthoDB" id="5329176at2759"/>
<evidence type="ECO:0000313" key="10">
    <source>
        <dbReference type="Proteomes" id="UP000028524"/>
    </source>
</evidence>
<evidence type="ECO:0000256" key="7">
    <source>
        <dbReference type="SAM" id="Phobius"/>
    </source>
</evidence>
<name>A0A084QYL3_STAC4</name>
<feature type="compositionally biased region" description="Polar residues" evidence="6">
    <location>
        <begin position="317"/>
        <end position="331"/>
    </location>
</feature>
<reference evidence="9 10" key="1">
    <citation type="journal article" date="2014" name="BMC Genomics">
        <title>Comparative genome sequencing reveals chemotype-specific gene clusters in the toxigenic black mold Stachybotrys.</title>
        <authorList>
            <person name="Semeiks J."/>
            <person name="Borek D."/>
            <person name="Otwinowski Z."/>
            <person name="Grishin N.V."/>
        </authorList>
    </citation>
    <scope>NUCLEOTIDE SEQUENCE [LARGE SCALE GENOMIC DNA]</scope>
    <source>
        <strain evidence="9 10">IBT 40285</strain>
    </source>
</reference>
<dbReference type="PANTHER" id="PTHR33048:SF47">
    <property type="entry name" value="INTEGRAL MEMBRANE PROTEIN-RELATED"/>
    <property type="match status" value="1"/>
</dbReference>
<dbReference type="Proteomes" id="UP000028524">
    <property type="component" value="Unassembled WGS sequence"/>
</dbReference>
<keyword evidence="10" id="KW-1185">Reference proteome</keyword>
<organism evidence="9 10">
    <name type="scientific">Stachybotrys chlorohalonatus (strain IBT 40285)</name>
    <dbReference type="NCBI Taxonomy" id="1283841"/>
    <lineage>
        <taxon>Eukaryota</taxon>
        <taxon>Fungi</taxon>
        <taxon>Dikarya</taxon>
        <taxon>Ascomycota</taxon>
        <taxon>Pezizomycotina</taxon>
        <taxon>Sordariomycetes</taxon>
        <taxon>Hypocreomycetidae</taxon>
        <taxon>Hypocreales</taxon>
        <taxon>Stachybotryaceae</taxon>
        <taxon>Stachybotrys</taxon>
    </lineage>
</organism>
<evidence type="ECO:0000259" key="8">
    <source>
        <dbReference type="Pfam" id="PF20684"/>
    </source>
</evidence>
<evidence type="ECO:0000256" key="4">
    <source>
        <dbReference type="ARBA" id="ARBA00023136"/>
    </source>
</evidence>
<keyword evidence="2 7" id="KW-0812">Transmembrane</keyword>
<accession>A0A084QYL3</accession>
<feature type="transmembrane region" description="Helical" evidence="7">
    <location>
        <begin position="68"/>
        <end position="90"/>
    </location>
</feature>
<feature type="transmembrane region" description="Helical" evidence="7">
    <location>
        <begin position="36"/>
        <end position="56"/>
    </location>
</feature>
<feature type="region of interest" description="Disordered" evidence="6">
    <location>
        <begin position="313"/>
        <end position="346"/>
    </location>
</feature>
<evidence type="ECO:0000256" key="5">
    <source>
        <dbReference type="ARBA" id="ARBA00038359"/>
    </source>
</evidence>
<dbReference type="Pfam" id="PF20684">
    <property type="entry name" value="Fung_rhodopsin"/>
    <property type="match status" value="1"/>
</dbReference>
<evidence type="ECO:0000256" key="1">
    <source>
        <dbReference type="ARBA" id="ARBA00004141"/>
    </source>
</evidence>
<dbReference type="EMBL" id="KL659619">
    <property type="protein sequence ID" value="KFA69048.1"/>
    <property type="molecule type" value="Genomic_DNA"/>
</dbReference>
<sequence>MADLFPPGTDLCTIPAREPPPGDVNNFADEGLRSPAIAISVILIAISIVLTFGRLYANSRKLSLSDLFVFLAMLLSISQGVTMIVFVRYFRHIWDVPLCWLNGEFMLISYVWQVIYVFNQFFAKTATLLLFYQLFTVSAPMRTAVRGGILFASALYTTGLSLSSYYAAPHVGQTWDQIMVDSVNTTIFALYWGVAQAAANTVFDMYIFILPLPIIYRLNLSLKRKVQVTALFLVALFGVISSIISLVYRVRSIQGLRPDSTFNVGVLMICNLSEMSAALIICTAPAFASFIRVNVMGSQVFKYLRSTWEMSRDTSDFSHTNKGSENINRPRTQTDDRQKKKHGELRNMTGYIEMSDTWLLNSGTTTVDIEAPKQITTTNDEDSGLRVTTRVDVEHTPVTSYDGPRP</sequence>
<feature type="transmembrane region" description="Helical" evidence="7">
    <location>
        <begin position="228"/>
        <end position="248"/>
    </location>
</feature>
<dbReference type="InterPro" id="IPR049326">
    <property type="entry name" value="Rhodopsin_dom_fungi"/>
</dbReference>
<feature type="transmembrane region" description="Helical" evidence="7">
    <location>
        <begin position="110"/>
        <end position="135"/>
    </location>
</feature>
<evidence type="ECO:0000313" key="9">
    <source>
        <dbReference type="EMBL" id="KFA69048.1"/>
    </source>
</evidence>
<dbReference type="InParanoid" id="A0A084QYL3"/>
<protein>
    <recommendedName>
        <fullName evidence="8">Rhodopsin domain-containing protein</fullName>
    </recommendedName>
</protein>
<keyword evidence="3 7" id="KW-1133">Transmembrane helix</keyword>
<feature type="transmembrane region" description="Helical" evidence="7">
    <location>
        <begin position="188"/>
        <end position="216"/>
    </location>
</feature>
<dbReference type="GO" id="GO:0016020">
    <property type="term" value="C:membrane"/>
    <property type="evidence" value="ECO:0007669"/>
    <property type="project" value="UniProtKB-SubCell"/>
</dbReference>
<dbReference type="PANTHER" id="PTHR33048">
    <property type="entry name" value="PTH11-LIKE INTEGRAL MEMBRANE PROTEIN (AFU_ORTHOLOGUE AFUA_5G11245)"/>
    <property type="match status" value="1"/>
</dbReference>
<feature type="transmembrane region" description="Helical" evidence="7">
    <location>
        <begin position="275"/>
        <end position="295"/>
    </location>
</feature>
<evidence type="ECO:0000256" key="2">
    <source>
        <dbReference type="ARBA" id="ARBA00022692"/>
    </source>
</evidence>
<feature type="domain" description="Rhodopsin" evidence="8">
    <location>
        <begin position="57"/>
        <end position="292"/>
    </location>
</feature>
<dbReference type="InterPro" id="IPR052337">
    <property type="entry name" value="SAT4-like"/>
</dbReference>